<evidence type="ECO:0000256" key="1">
    <source>
        <dbReference type="ARBA" id="ARBA00022729"/>
    </source>
</evidence>
<dbReference type="InterPro" id="IPR028994">
    <property type="entry name" value="Integrin_alpha_N"/>
</dbReference>
<proteinExistence type="predicted"/>
<dbReference type="InterPro" id="IPR013517">
    <property type="entry name" value="FG-GAP"/>
</dbReference>
<evidence type="ECO:0000256" key="2">
    <source>
        <dbReference type="SAM" id="SignalP"/>
    </source>
</evidence>
<reference evidence="3 4" key="1">
    <citation type="submission" date="2017-10" db="EMBL/GenBank/DDBJ databases">
        <title>Nyctiphanis sp. nov., isolated from the stomach of the euphausiid Nyctiphanes simplex (Hansen, 1911) in the Gulf of California.</title>
        <authorList>
            <person name="Gomez-Gil B."/>
            <person name="Aguilar-Mendez M."/>
            <person name="Lopez-Cortes A."/>
            <person name="Gomez-Gutierrez J."/>
            <person name="Roque A."/>
            <person name="Lang E."/>
            <person name="Gonzalez-Castillo A."/>
        </authorList>
    </citation>
    <scope>NUCLEOTIDE SEQUENCE [LARGE SCALE GENOMIC DNA]</scope>
    <source>
        <strain evidence="3 4">CAIM 600</strain>
    </source>
</reference>
<dbReference type="Pfam" id="PF13517">
    <property type="entry name" value="FG-GAP_3"/>
    <property type="match status" value="1"/>
</dbReference>
<sequence>MKTFVRKALLSACVSALLLSSTVSYADSRKLKSDIVALETGMVVTHPVMAVELLPAVGKELIVLGAQNNQRVLQIYTNNSAREYVKAREILVPDSLQRFDVSQYQEGINQQIYFLSSDTLFLFNPSAVNPFENVANVSTTMPNKNSDYLAKDDFLFDDNSDGVAEVLIQSFNQVSVLKFSDKGLLKRDYPIAAKATINGEVVTYRPPEILMEDLNFDGLDDLIELQNGQISYYAQTKDALFSQQPNIVPLKADFLIDEWWNKKDADGRTLDQSNLSLRRIEHFEDLNNDDIPDLIVVKTTSTGALDRNNDYEIHLGHKKANTLSFKDKPDAVLTADGTLGGLKMVDIDNDNRKEMMLSGIDIGVSQIISALVSGSVDQDIYLFGMNKDNSFSSKPILNKETELSFSINSGTAGNALAQLADFNGDGLKDLVLSSGDTKLKVFFANTSSKRFERISKSLSVDIPGQGDDVTTADIDNDGIDELLLKYSRLDEPELQSKVLLIKPKNG</sequence>
<dbReference type="SUPFAM" id="SSF69318">
    <property type="entry name" value="Integrin alpha N-terminal domain"/>
    <property type="match status" value="1"/>
</dbReference>
<gene>
    <name evidence="3" type="ORF">CS022_20635</name>
</gene>
<evidence type="ECO:0008006" key="5">
    <source>
        <dbReference type="Google" id="ProtNLM"/>
    </source>
</evidence>
<feature type="chain" id="PRO_5020509942" description="VCBS repeat-containing protein" evidence="2">
    <location>
        <begin position="27"/>
        <end position="506"/>
    </location>
</feature>
<evidence type="ECO:0000313" key="4">
    <source>
        <dbReference type="Proteomes" id="UP000290287"/>
    </source>
</evidence>
<dbReference type="Proteomes" id="UP000290287">
    <property type="component" value="Unassembled WGS sequence"/>
</dbReference>
<comment type="caution">
    <text evidence="3">The sequence shown here is derived from an EMBL/GenBank/DDBJ whole genome shotgun (WGS) entry which is preliminary data.</text>
</comment>
<dbReference type="RefSeq" id="WP_129123817.1">
    <property type="nucleotide sequence ID" value="NZ_PEIB01000036.1"/>
</dbReference>
<protein>
    <recommendedName>
        <fullName evidence="5">VCBS repeat-containing protein</fullName>
    </recommendedName>
</protein>
<accession>A0A4Q0YNI4</accession>
<evidence type="ECO:0000313" key="3">
    <source>
        <dbReference type="EMBL" id="RXJ71504.1"/>
    </source>
</evidence>
<name>A0A4Q0YNI4_9GAMM</name>
<organism evidence="3 4">
    <name type="scientific">Veronia nyctiphanis</name>
    <dbReference type="NCBI Taxonomy" id="1278244"/>
    <lineage>
        <taxon>Bacteria</taxon>
        <taxon>Pseudomonadati</taxon>
        <taxon>Pseudomonadota</taxon>
        <taxon>Gammaproteobacteria</taxon>
        <taxon>Vibrionales</taxon>
        <taxon>Vibrionaceae</taxon>
        <taxon>Veronia</taxon>
    </lineage>
</organism>
<dbReference type="EMBL" id="PEIB01000036">
    <property type="protein sequence ID" value="RXJ71504.1"/>
    <property type="molecule type" value="Genomic_DNA"/>
</dbReference>
<dbReference type="AlphaFoldDB" id="A0A4Q0YNI4"/>
<dbReference type="Gene3D" id="2.130.10.130">
    <property type="entry name" value="Integrin alpha, N-terminal"/>
    <property type="match status" value="1"/>
</dbReference>
<keyword evidence="4" id="KW-1185">Reference proteome</keyword>
<dbReference type="OrthoDB" id="7054769at2"/>
<keyword evidence="1 2" id="KW-0732">Signal</keyword>
<feature type="signal peptide" evidence="2">
    <location>
        <begin position="1"/>
        <end position="26"/>
    </location>
</feature>